<dbReference type="Proteomes" id="UP000275846">
    <property type="component" value="Unassembled WGS sequence"/>
</dbReference>
<keyword evidence="3" id="KW-1185">Reference proteome</keyword>
<reference evidence="2 3" key="2">
    <citation type="submission" date="2018-11" db="EMBL/GenBank/DDBJ databases">
        <authorList>
            <consortium name="Pathogen Informatics"/>
        </authorList>
    </citation>
    <scope>NUCLEOTIDE SEQUENCE [LARGE SCALE GENOMIC DNA]</scope>
    <source>
        <strain evidence="2 3">NST_G2</strain>
    </source>
</reference>
<evidence type="ECO:0000313" key="2">
    <source>
        <dbReference type="EMBL" id="VDL95089.1"/>
    </source>
</evidence>
<proteinExistence type="predicted"/>
<gene>
    <name evidence="2" type="ORF">SSLN_LOCUS8704</name>
</gene>
<evidence type="ECO:0000256" key="1">
    <source>
        <dbReference type="SAM" id="MobiDB-lite"/>
    </source>
</evidence>
<evidence type="ECO:0000313" key="3">
    <source>
        <dbReference type="Proteomes" id="UP000275846"/>
    </source>
</evidence>
<sequence length="132" mass="14216">MPTYHFAERSTPPPGSHLITYGQAATFAFQSTSDNLYRPDPTTLQTFTKRLHEVIRSAHNATHITLGPASPPKTAVRPTPSTSRFKSLKPYQGRLAVCTPDSLPILPADQVAIEVTVSSPSDLSSTEDSAAP</sequence>
<dbReference type="WBParaSite" id="SSLN_0000904101-mRNA-1">
    <property type="protein sequence ID" value="SSLN_0000904101-mRNA-1"/>
    <property type="gene ID" value="SSLN_0000904101"/>
</dbReference>
<accession>A0A183SWV6</accession>
<feature type="region of interest" description="Disordered" evidence="1">
    <location>
        <begin position="62"/>
        <end position="86"/>
    </location>
</feature>
<dbReference type="AlphaFoldDB" id="A0A183SWV6"/>
<evidence type="ECO:0000313" key="4">
    <source>
        <dbReference type="WBParaSite" id="SSLN_0000904101-mRNA-1"/>
    </source>
</evidence>
<organism evidence="4">
    <name type="scientific">Schistocephalus solidus</name>
    <name type="common">Tapeworm</name>
    <dbReference type="NCBI Taxonomy" id="70667"/>
    <lineage>
        <taxon>Eukaryota</taxon>
        <taxon>Metazoa</taxon>
        <taxon>Spiralia</taxon>
        <taxon>Lophotrochozoa</taxon>
        <taxon>Platyhelminthes</taxon>
        <taxon>Cestoda</taxon>
        <taxon>Eucestoda</taxon>
        <taxon>Diphyllobothriidea</taxon>
        <taxon>Diphyllobothriidae</taxon>
        <taxon>Schistocephalus</taxon>
    </lineage>
</organism>
<protein>
    <submittedName>
        <fullName evidence="4">ORF2</fullName>
    </submittedName>
</protein>
<reference evidence="4" key="1">
    <citation type="submission" date="2016-06" db="UniProtKB">
        <authorList>
            <consortium name="WormBaseParasite"/>
        </authorList>
    </citation>
    <scope>IDENTIFICATION</scope>
</reference>
<name>A0A183SWV6_SCHSO</name>
<dbReference type="EMBL" id="UYSU01034801">
    <property type="protein sequence ID" value="VDL95089.1"/>
    <property type="molecule type" value="Genomic_DNA"/>
</dbReference>